<dbReference type="InterPro" id="IPR014026">
    <property type="entry name" value="UDP-Glc/GDP-Man_DH_dimer"/>
</dbReference>
<dbReference type="eggNOG" id="COG1004">
    <property type="taxonomic scope" value="Bacteria"/>
</dbReference>
<dbReference type="GO" id="GO:0003979">
    <property type="term" value="F:UDP-glucose 6-dehydrogenase activity"/>
    <property type="evidence" value="ECO:0007669"/>
    <property type="project" value="UniProtKB-EC"/>
</dbReference>
<dbReference type="InterPro" id="IPR036291">
    <property type="entry name" value="NAD(P)-bd_dom_sf"/>
</dbReference>
<dbReference type="HOGENOM" id="CLU_023810_1_2_11"/>
<accession>K4QXH1</accession>
<dbReference type="InterPro" id="IPR001732">
    <property type="entry name" value="UDP-Glc/GDP-Man_DH_N"/>
</dbReference>
<evidence type="ECO:0000313" key="13">
    <source>
        <dbReference type="Proteomes" id="UP000008043"/>
    </source>
</evidence>
<evidence type="ECO:0000256" key="10">
    <source>
        <dbReference type="PIRSR" id="PIRSR500134-3"/>
    </source>
</evidence>
<dbReference type="AlphaFoldDB" id="K4QXH1"/>
<dbReference type="InterPro" id="IPR014027">
    <property type="entry name" value="UDP-Glc/GDP-Man_DH_C"/>
</dbReference>
<evidence type="ECO:0000256" key="3">
    <source>
        <dbReference type="ARBA" id="ARBA00012954"/>
    </source>
</evidence>
<dbReference type="Gene3D" id="3.40.50.720">
    <property type="entry name" value="NAD(P)-binding Rossmann-like Domain"/>
    <property type="match status" value="2"/>
</dbReference>
<keyword evidence="5 7" id="KW-0520">NAD</keyword>
<evidence type="ECO:0000256" key="1">
    <source>
        <dbReference type="ARBA" id="ARBA00004701"/>
    </source>
</evidence>
<feature type="binding site" evidence="10">
    <location>
        <position position="267"/>
    </location>
    <ligand>
        <name>NAD(+)</name>
        <dbReference type="ChEBI" id="CHEBI:57540"/>
    </ligand>
</feature>
<feature type="binding site" evidence="10">
    <location>
        <position position="30"/>
    </location>
    <ligand>
        <name>NAD(+)</name>
        <dbReference type="ChEBI" id="CHEBI:57540"/>
    </ligand>
</feature>
<feature type="binding site" evidence="10">
    <location>
        <position position="86"/>
    </location>
    <ligand>
        <name>NAD(+)</name>
        <dbReference type="ChEBI" id="CHEBI:57540"/>
    </ligand>
</feature>
<feature type="binding site" evidence="9">
    <location>
        <position position="327"/>
    </location>
    <ligand>
        <name>substrate</name>
    </ligand>
</feature>
<dbReference type="EC" id="1.1.1.22" evidence="3 7"/>
<dbReference type="InterPro" id="IPR008927">
    <property type="entry name" value="6-PGluconate_DH-like_C_sf"/>
</dbReference>
<dbReference type="SUPFAM" id="SSF51735">
    <property type="entry name" value="NAD(P)-binding Rossmann-fold domains"/>
    <property type="match status" value="1"/>
</dbReference>
<name>K4QXH1_STRDJ</name>
<dbReference type="SUPFAM" id="SSF52413">
    <property type="entry name" value="UDP-glucose/GDP-mannose dehydrogenase C-terminal domain"/>
    <property type="match status" value="1"/>
</dbReference>
<proteinExistence type="inferred from homology"/>
<dbReference type="OrthoDB" id="5193947at2"/>
<dbReference type="InterPro" id="IPR028357">
    <property type="entry name" value="UDPglc_DH_bac"/>
</dbReference>
<comment type="pathway">
    <text evidence="1">Nucleotide-sugar biosynthesis; UDP-alpha-D-glucuronate biosynthesis; UDP-alpha-D-glucuronate from UDP-alpha-D-glucose: step 1/1.</text>
</comment>
<evidence type="ECO:0000256" key="6">
    <source>
        <dbReference type="ARBA" id="ARBA00047473"/>
    </source>
</evidence>
<comment type="similarity">
    <text evidence="2 7">Belongs to the UDP-glucose/GDP-mannose dehydrogenase family.</text>
</comment>
<feature type="domain" description="UDP-glucose/GDP-mannose dehydrogenase C-terminal" evidence="11">
    <location>
        <begin position="320"/>
        <end position="421"/>
    </location>
</feature>
<evidence type="ECO:0000256" key="8">
    <source>
        <dbReference type="PIRSR" id="PIRSR500134-1"/>
    </source>
</evidence>
<dbReference type="PANTHER" id="PTHR43750">
    <property type="entry name" value="UDP-GLUCOSE 6-DEHYDROGENASE TUAD"/>
    <property type="match status" value="1"/>
</dbReference>
<dbReference type="NCBIfam" id="TIGR03026">
    <property type="entry name" value="NDP-sugDHase"/>
    <property type="match status" value="1"/>
</dbReference>
<feature type="binding site" evidence="10">
    <location>
        <position position="156"/>
    </location>
    <ligand>
        <name>NAD(+)</name>
        <dbReference type="ChEBI" id="CHEBI:57540"/>
    </ligand>
</feature>
<feature type="active site" description="Nucleophile" evidence="8">
    <location>
        <position position="264"/>
    </location>
</feature>
<organism evidence="12 13">
    <name type="scientific">Streptomyces davaonensis (strain DSM 101723 / JCM 4913 / KCC S-0913 / 768)</name>
    <dbReference type="NCBI Taxonomy" id="1214101"/>
    <lineage>
        <taxon>Bacteria</taxon>
        <taxon>Bacillati</taxon>
        <taxon>Actinomycetota</taxon>
        <taxon>Actinomycetes</taxon>
        <taxon>Kitasatosporales</taxon>
        <taxon>Streptomycetaceae</taxon>
        <taxon>Streptomyces</taxon>
    </lineage>
</organism>
<dbReference type="Pfam" id="PF03721">
    <property type="entry name" value="UDPG_MGDP_dh_N"/>
    <property type="match status" value="1"/>
</dbReference>
<dbReference type="GO" id="GO:0051287">
    <property type="term" value="F:NAD binding"/>
    <property type="evidence" value="ECO:0007669"/>
    <property type="project" value="InterPro"/>
</dbReference>
<evidence type="ECO:0000256" key="7">
    <source>
        <dbReference type="PIRNR" id="PIRNR000124"/>
    </source>
</evidence>
<dbReference type="RefSeq" id="WP_015655473.1">
    <property type="nucleotide sequence ID" value="NC_020504.1"/>
</dbReference>
<evidence type="ECO:0000256" key="5">
    <source>
        <dbReference type="ARBA" id="ARBA00023027"/>
    </source>
</evidence>
<evidence type="ECO:0000256" key="9">
    <source>
        <dbReference type="PIRSR" id="PIRSR500134-2"/>
    </source>
</evidence>
<gene>
    <name evidence="12" type="primary">rkpK1</name>
    <name evidence="12" type="ORF">BN159_0695</name>
</gene>
<evidence type="ECO:0000256" key="4">
    <source>
        <dbReference type="ARBA" id="ARBA00023002"/>
    </source>
</evidence>
<feature type="binding site" evidence="9">
    <location>
        <begin position="153"/>
        <end position="156"/>
    </location>
    <ligand>
        <name>substrate</name>
    </ligand>
</feature>
<dbReference type="GO" id="GO:0000271">
    <property type="term" value="P:polysaccharide biosynthetic process"/>
    <property type="evidence" value="ECO:0007669"/>
    <property type="project" value="InterPro"/>
</dbReference>
<sequence length="471" mass="49961">MRLTVIGTGYLGAVHAVCMADIGHDVLGVDVDAEKIKALAEGRAPFYEPGFDDLLTRALASGRLRFTTNLRDAAAHGEVHFLCVGTPQRKDGGAADLHHVDAVVDGLAPHLTARCLVVGKSTVPVGTTSRLTDRIAGLVPTGVRAEVAWNPEFLREGFAIEDTLRPDRLVVGVTSPNADATLRSLYAPILAAGVPYISTDPNTAELVKVAANSFLATKISFINAMAEVCDAAGADVVTLAEAIGHDTRIGRRFLRAGLGFGGGCLPKDIRAFAARAHELGVGPAVAFLLQVDEINQRQRTRTVALARRMVGGTLTGRRVAVLGATFKPNSDDVRDSPALAVASSLHQEGADVRVHDPVGAKNARLAHPQLHCGSDLLAACQGADIVLHLTEWDQYGEVDPAELARVVDEPLLIDARNALPHDEWRAAGWTVRALGRPTPSDRLPSAHAVELLRTTITSQTGQTHRTPAGRP</sequence>
<dbReference type="Pfam" id="PF00984">
    <property type="entry name" value="UDPG_MGDP_dh"/>
    <property type="match status" value="1"/>
</dbReference>
<dbReference type="SMART" id="SM00984">
    <property type="entry name" value="UDPG_MGDP_dh_C"/>
    <property type="match status" value="1"/>
</dbReference>
<dbReference type="STRING" id="1214101.BN159_0695"/>
<dbReference type="PATRIC" id="fig|1214101.3.peg.704"/>
<feature type="binding site" evidence="10">
    <location>
        <position position="122"/>
    </location>
    <ligand>
        <name>NAD(+)</name>
        <dbReference type="ChEBI" id="CHEBI:57540"/>
    </ligand>
</feature>
<dbReference type="Gene3D" id="1.20.5.100">
    <property type="entry name" value="Cytochrome c1, transmembrane anchor, C-terminal"/>
    <property type="match status" value="1"/>
</dbReference>
<dbReference type="PIRSF" id="PIRSF000124">
    <property type="entry name" value="UDPglc_GDPman_dh"/>
    <property type="match status" value="1"/>
</dbReference>
<dbReference type="InterPro" id="IPR017476">
    <property type="entry name" value="UDP-Glc/GDP-Man"/>
</dbReference>
<dbReference type="KEGG" id="sdv:BN159_0695"/>
<evidence type="ECO:0000259" key="11">
    <source>
        <dbReference type="SMART" id="SM00984"/>
    </source>
</evidence>
<dbReference type="PIRSF" id="PIRSF500134">
    <property type="entry name" value="UDPglc_DH_bac"/>
    <property type="match status" value="1"/>
</dbReference>
<feature type="binding site" evidence="9">
    <location>
        <position position="261"/>
    </location>
    <ligand>
        <name>substrate</name>
    </ligand>
</feature>
<dbReference type="InterPro" id="IPR036220">
    <property type="entry name" value="UDP-Glc/GDP-Man_DH_C_sf"/>
</dbReference>
<feature type="binding site" evidence="10">
    <location>
        <position position="35"/>
    </location>
    <ligand>
        <name>NAD(+)</name>
        <dbReference type="ChEBI" id="CHEBI:57540"/>
    </ligand>
</feature>
<reference evidence="12 13" key="1">
    <citation type="journal article" date="2012" name="J. Bacteriol.">
        <title>Genome sequence of the bacterium Streptomyces davawensis JCM 4913 and heterologous production of the unique antibiotic roseoflavin.</title>
        <authorList>
            <person name="Jankowitsch F."/>
            <person name="Schwarz J."/>
            <person name="Ruckert C."/>
            <person name="Gust B."/>
            <person name="Szczepanowski R."/>
            <person name="Blom J."/>
            <person name="Pelzer S."/>
            <person name="Kalinowski J."/>
            <person name="Mack M."/>
        </authorList>
    </citation>
    <scope>NUCLEOTIDE SEQUENCE [LARGE SCALE GENOMIC DNA]</scope>
    <source>
        <strain evidence="13">DSM 101723 / JCM 4913 / KCC S-0913 / 768</strain>
    </source>
</reference>
<dbReference type="SUPFAM" id="SSF48179">
    <property type="entry name" value="6-phosphogluconate dehydrogenase C-terminal domain-like"/>
    <property type="match status" value="1"/>
</dbReference>
<evidence type="ECO:0000313" key="12">
    <source>
        <dbReference type="EMBL" id="CCK25074.1"/>
    </source>
</evidence>
<feature type="binding site" evidence="9">
    <location>
        <begin position="253"/>
        <end position="257"/>
    </location>
    <ligand>
        <name>substrate</name>
    </ligand>
</feature>
<dbReference type="Pfam" id="PF03720">
    <property type="entry name" value="UDPG_MGDP_dh_C"/>
    <property type="match status" value="1"/>
</dbReference>
<protein>
    <recommendedName>
        <fullName evidence="3 7">UDP-glucose 6-dehydrogenase</fullName>
        <ecNumber evidence="3 7">1.1.1.22</ecNumber>
    </recommendedName>
</protein>
<dbReference type="Proteomes" id="UP000008043">
    <property type="component" value="Chromosome"/>
</dbReference>
<evidence type="ECO:0000256" key="2">
    <source>
        <dbReference type="ARBA" id="ARBA00006601"/>
    </source>
</evidence>
<feature type="binding site" evidence="9">
    <location>
        <position position="208"/>
    </location>
    <ligand>
        <name>substrate</name>
    </ligand>
</feature>
<dbReference type="PANTHER" id="PTHR43750:SF3">
    <property type="entry name" value="UDP-GLUCOSE 6-DEHYDROGENASE TUAD"/>
    <property type="match status" value="1"/>
</dbReference>
<keyword evidence="4 7" id="KW-0560">Oxidoreductase</keyword>
<feature type="binding site" evidence="10">
    <location>
        <position position="334"/>
    </location>
    <ligand>
        <name>NAD(+)</name>
        <dbReference type="ChEBI" id="CHEBI:57540"/>
    </ligand>
</feature>
<dbReference type="EMBL" id="HE971709">
    <property type="protein sequence ID" value="CCK25074.1"/>
    <property type="molecule type" value="Genomic_DNA"/>
</dbReference>
<comment type="catalytic activity">
    <reaction evidence="6 7">
        <text>UDP-alpha-D-glucose + 2 NAD(+) + H2O = UDP-alpha-D-glucuronate + 2 NADH + 3 H(+)</text>
        <dbReference type="Rhea" id="RHEA:23596"/>
        <dbReference type="ChEBI" id="CHEBI:15377"/>
        <dbReference type="ChEBI" id="CHEBI:15378"/>
        <dbReference type="ChEBI" id="CHEBI:57540"/>
        <dbReference type="ChEBI" id="CHEBI:57945"/>
        <dbReference type="ChEBI" id="CHEBI:58052"/>
        <dbReference type="ChEBI" id="CHEBI:58885"/>
        <dbReference type="EC" id="1.1.1.22"/>
    </reaction>
</comment>
<dbReference type="GO" id="GO:0006065">
    <property type="term" value="P:UDP-glucuronate biosynthetic process"/>
    <property type="evidence" value="ECO:0007669"/>
    <property type="project" value="UniProtKB-UniPathway"/>
</dbReference>
<keyword evidence="13" id="KW-1185">Reference proteome</keyword>
<dbReference type="UniPathway" id="UPA00038">
    <property type="reaction ID" value="UER00491"/>
</dbReference>